<protein>
    <recommendedName>
        <fullName evidence="1">DUF6916 domain-containing protein</fullName>
    </recommendedName>
</protein>
<reference evidence="2 3" key="1">
    <citation type="submission" date="2016-10" db="EMBL/GenBank/DDBJ databases">
        <authorList>
            <person name="de Groot N.N."/>
        </authorList>
    </citation>
    <scope>NUCLEOTIDE SEQUENCE [LARGE SCALE GENOMIC DNA]</scope>
    <source>
        <strain evidence="2 3">R5</strain>
    </source>
</reference>
<gene>
    <name evidence="2" type="ORF">SAMN05216337_1002250</name>
</gene>
<proteinExistence type="predicted"/>
<dbReference type="Pfam" id="PF21880">
    <property type="entry name" value="DUF6916"/>
    <property type="match status" value="1"/>
</dbReference>
<evidence type="ECO:0000259" key="1">
    <source>
        <dbReference type="Pfam" id="PF21880"/>
    </source>
</evidence>
<dbReference type="InterPro" id="IPR054209">
    <property type="entry name" value="DUF6916"/>
</dbReference>
<sequence length="101" mass="10885">MTSTVDLAKLHIDDFTPHQEAEFEMQAERDRVVPLKLAKVEPAGNSGRPGGAFSLLFAGPKGAWLPQAIYPVRHPALGVIEMFLVPIGPVADGNGYQAIFT</sequence>
<name>A0A1G6KZ56_9BRAD</name>
<organism evidence="2 3">
    <name type="scientific">Bradyrhizobium brasilense</name>
    <dbReference type="NCBI Taxonomy" id="1419277"/>
    <lineage>
        <taxon>Bacteria</taxon>
        <taxon>Pseudomonadati</taxon>
        <taxon>Pseudomonadota</taxon>
        <taxon>Alphaproteobacteria</taxon>
        <taxon>Hyphomicrobiales</taxon>
        <taxon>Nitrobacteraceae</taxon>
        <taxon>Bradyrhizobium</taxon>
    </lineage>
</organism>
<dbReference type="RefSeq" id="WP_229158666.1">
    <property type="nucleotide sequence ID" value="NZ_FMZW01000002.1"/>
</dbReference>
<feature type="domain" description="DUF6916" evidence="1">
    <location>
        <begin position="11"/>
        <end position="100"/>
    </location>
</feature>
<dbReference type="AlphaFoldDB" id="A0A1G6KZ56"/>
<dbReference type="EMBL" id="FMZW01000002">
    <property type="protein sequence ID" value="SDC35646.1"/>
    <property type="molecule type" value="Genomic_DNA"/>
</dbReference>
<dbReference type="Proteomes" id="UP000199245">
    <property type="component" value="Unassembled WGS sequence"/>
</dbReference>
<evidence type="ECO:0000313" key="2">
    <source>
        <dbReference type="EMBL" id="SDC35646.1"/>
    </source>
</evidence>
<evidence type="ECO:0000313" key="3">
    <source>
        <dbReference type="Proteomes" id="UP000199245"/>
    </source>
</evidence>
<accession>A0A1G6KZ56</accession>